<dbReference type="Pfam" id="PF10673">
    <property type="entry name" value="DUF2487"/>
    <property type="match status" value="1"/>
</dbReference>
<proteinExistence type="predicted"/>
<dbReference type="AlphaFoldDB" id="A0A0M3R9G6"/>
<dbReference type="InterPro" id="IPR019615">
    <property type="entry name" value="DUF2487"/>
</dbReference>
<protein>
    <recommendedName>
        <fullName evidence="3">DUF2487 domain-containing protein</fullName>
    </recommendedName>
</protein>
<evidence type="ECO:0000313" key="1">
    <source>
        <dbReference type="EMBL" id="ALC81402.1"/>
    </source>
</evidence>
<dbReference type="Proteomes" id="UP000067625">
    <property type="component" value="Chromosome"/>
</dbReference>
<organism evidence="1 2">
    <name type="scientific">Bacillus gobiensis</name>
    <dbReference type="NCBI Taxonomy" id="1441095"/>
    <lineage>
        <taxon>Bacteria</taxon>
        <taxon>Bacillati</taxon>
        <taxon>Bacillota</taxon>
        <taxon>Bacilli</taxon>
        <taxon>Bacillales</taxon>
        <taxon>Bacillaceae</taxon>
        <taxon>Bacillus</taxon>
    </lineage>
</organism>
<dbReference type="RefSeq" id="WP_053603159.1">
    <property type="nucleotide sequence ID" value="NZ_CP012600.1"/>
</dbReference>
<gene>
    <name evidence="1" type="ORF">AM592_07190</name>
</gene>
<dbReference type="EMBL" id="CP012600">
    <property type="protein sequence ID" value="ALC81402.1"/>
    <property type="molecule type" value="Genomic_DNA"/>
</dbReference>
<accession>A0A0M3R9G6</accession>
<evidence type="ECO:0008006" key="3">
    <source>
        <dbReference type="Google" id="ProtNLM"/>
    </source>
</evidence>
<reference evidence="2" key="1">
    <citation type="submission" date="2015-08" db="EMBL/GenBank/DDBJ databases">
        <title>Genome sequencing project for genomic taxonomy and phylogenomics of Bacillus-like bacteria.</title>
        <authorList>
            <person name="Liu B."/>
            <person name="Wang J."/>
            <person name="Zhu Y."/>
            <person name="Liu G."/>
            <person name="Chen Q."/>
            <person name="Chen Z."/>
            <person name="Lan J."/>
            <person name="Che J."/>
            <person name="Ge C."/>
            <person name="Shi H."/>
            <person name="Pan Z."/>
            <person name="Liu X."/>
        </authorList>
    </citation>
    <scope>NUCLEOTIDE SEQUENCE [LARGE SCALE GENOMIC DNA]</scope>
    <source>
        <strain evidence="2">FJAT-4402</strain>
    </source>
</reference>
<sequence length="147" mass="17292">MKWRAKDAELYLHSKEYIDTAIIPIVSVQLDSNWKSIVTKGEYTSLITEELERQLKGRVFLFPSSTYVEKEFSLPFIRKLGDSVNREFRHVVFITTEEEWKDALEEFQVITIPHVPLEDLSTALKQKMVQDQIEKILNILLQYWNGS</sequence>
<evidence type="ECO:0000313" key="2">
    <source>
        <dbReference type="Proteomes" id="UP000067625"/>
    </source>
</evidence>
<name>A0A0M3R9G6_9BACI</name>
<dbReference type="OrthoDB" id="2678750at2"/>
<keyword evidence="2" id="KW-1185">Reference proteome</keyword>
<reference evidence="1 2" key="2">
    <citation type="journal article" date="2016" name="Int. J. Syst. Evol. Microbiol.">
        <title>Bacillus gobiensis sp. nov., isolated from a soil sample.</title>
        <authorList>
            <person name="Liu B."/>
            <person name="Liu G.H."/>
            <person name="Cetin S."/>
            <person name="Schumann P."/>
            <person name="Pan Z.Z."/>
            <person name="Chen Q.Q."/>
        </authorList>
    </citation>
    <scope>NUCLEOTIDE SEQUENCE [LARGE SCALE GENOMIC DNA]</scope>
    <source>
        <strain evidence="1 2">FJAT-4402</strain>
    </source>
</reference>
<dbReference type="STRING" id="1441095.AM592_07190"/>
<dbReference type="PATRIC" id="fig|1441095.3.peg.1588"/>